<sequence>MSSTAHYASGHQPSGAAEESSAAPPVSVTGDITVTDVRKSFGVTRALDGCSFRASLGEIHAIVGGNGCGKSTLAKVMSGVLPVDSGQVSVIGHTPTSPHEARAAGIATVFQEVLVADECSVVDNLYLGADRLWSKTLPMKAKIRDAAIMMRELTAIDLDVEAPAGTLPLSIKQWITIGRALLWKPKVLILDESSAALDLDSTERLFAKMRELRDQGSAVLIVTHRIAELIRISDRATVLRDGRDVGVLSKGEITEKNLLGLMTGRSESPHIPTAVAQEVLRHDVVMKTSKLKVWPESQPIDFALHKGEVLGIAGLDGQGQSDFVTVLAGVRRAAEGLPMVRTASNGFAEIRGLAEAAQHGVSYVSGDRKREGIFANMSIFENLLMPLYRRTARAGKLAVIDWSSLTAVFDWEAERLSVRMGERTNKITSLSGGNQQKVLIGRAFALNPDILVLNDPARGVDVGAKAELYKHLTAFAERGKSVIYLSSEIEEFVGFATRVVVFRNGSIFDEFAGNAIEPANILEAMFGQPRGSQRRIDAAPGEPKAAQAKVAGLIPGSAGLPPWMSRRNHRERDAGSEGSGTR</sequence>
<keyword evidence="3" id="KW-0677">Repeat</keyword>
<dbReference type="CDD" id="cd03216">
    <property type="entry name" value="ABC_Carb_Monos_I"/>
    <property type="match status" value="1"/>
</dbReference>
<evidence type="ECO:0000313" key="8">
    <source>
        <dbReference type="EMBL" id="QEX15275.1"/>
    </source>
</evidence>
<evidence type="ECO:0000256" key="4">
    <source>
        <dbReference type="ARBA" id="ARBA00022741"/>
    </source>
</evidence>
<feature type="domain" description="ABC transporter" evidence="7">
    <location>
        <begin position="32"/>
        <end position="266"/>
    </location>
</feature>
<feature type="region of interest" description="Disordered" evidence="6">
    <location>
        <begin position="1"/>
        <end position="28"/>
    </location>
</feature>
<name>A0A5J6MFP8_9PROT</name>
<keyword evidence="9" id="KW-1185">Reference proteome</keyword>
<dbReference type="Pfam" id="PF00005">
    <property type="entry name" value="ABC_tran"/>
    <property type="match status" value="2"/>
</dbReference>
<evidence type="ECO:0000256" key="5">
    <source>
        <dbReference type="ARBA" id="ARBA00022840"/>
    </source>
</evidence>
<feature type="domain" description="ABC transporter" evidence="7">
    <location>
        <begin position="280"/>
        <end position="529"/>
    </location>
</feature>
<dbReference type="PANTHER" id="PTHR43790">
    <property type="entry name" value="CARBOHYDRATE TRANSPORT ATP-BINDING PROTEIN MG119-RELATED"/>
    <property type="match status" value="1"/>
</dbReference>
<dbReference type="CDD" id="cd03215">
    <property type="entry name" value="ABC_Carb_Monos_II"/>
    <property type="match status" value="1"/>
</dbReference>
<dbReference type="SMART" id="SM00382">
    <property type="entry name" value="AAA"/>
    <property type="match status" value="2"/>
</dbReference>
<dbReference type="Gene3D" id="3.40.50.300">
    <property type="entry name" value="P-loop containing nucleotide triphosphate hydrolases"/>
    <property type="match status" value="2"/>
</dbReference>
<reference evidence="8 9" key="1">
    <citation type="submission" date="2019-08" db="EMBL/GenBank/DDBJ databases">
        <title>Hyperibacter terrae gen. nov., sp. nov. and Hyperibacter viscosus sp. nov., two new members in the family Rhodospirillaceae isolated from the rhizosphere of Hypericum perforatum.</title>
        <authorList>
            <person name="Noviana Z."/>
        </authorList>
    </citation>
    <scope>NUCLEOTIDE SEQUENCE [LARGE SCALE GENOMIC DNA]</scope>
    <source>
        <strain evidence="8 9">R5913</strain>
    </source>
</reference>
<keyword evidence="2" id="KW-0762">Sugar transport</keyword>
<dbReference type="Proteomes" id="UP000326202">
    <property type="component" value="Chromosome"/>
</dbReference>
<accession>A0A5J6MFP8</accession>
<keyword evidence="5 8" id="KW-0067">ATP-binding</keyword>
<evidence type="ECO:0000256" key="3">
    <source>
        <dbReference type="ARBA" id="ARBA00022737"/>
    </source>
</evidence>
<evidence type="ECO:0000256" key="1">
    <source>
        <dbReference type="ARBA" id="ARBA00022448"/>
    </source>
</evidence>
<gene>
    <name evidence="8" type="primary">rbsA</name>
    <name evidence="8" type="ORF">FRZ44_05580</name>
</gene>
<evidence type="ECO:0000313" key="9">
    <source>
        <dbReference type="Proteomes" id="UP000326202"/>
    </source>
</evidence>
<dbReference type="AlphaFoldDB" id="A0A5J6MFP8"/>
<feature type="region of interest" description="Disordered" evidence="6">
    <location>
        <begin position="532"/>
        <end position="582"/>
    </location>
</feature>
<feature type="compositionally biased region" description="Low complexity" evidence="6">
    <location>
        <begin position="13"/>
        <end position="28"/>
    </location>
</feature>
<dbReference type="InterPro" id="IPR003593">
    <property type="entry name" value="AAA+_ATPase"/>
</dbReference>
<proteinExistence type="predicted"/>
<keyword evidence="4" id="KW-0547">Nucleotide-binding</keyword>
<evidence type="ECO:0000256" key="6">
    <source>
        <dbReference type="SAM" id="MobiDB-lite"/>
    </source>
</evidence>
<evidence type="ECO:0000259" key="7">
    <source>
        <dbReference type="PROSITE" id="PS50893"/>
    </source>
</evidence>
<dbReference type="RefSeq" id="WP_151175744.1">
    <property type="nucleotide sequence ID" value="NZ_CP042906.1"/>
</dbReference>
<dbReference type="InterPro" id="IPR027417">
    <property type="entry name" value="P-loop_NTPase"/>
</dbReference>
<dbReference type="GO" id="GO:0005524">
    <property type="term" value="F:ATP binding"/>
    <property type="evidence" value="ECO:0007669"/>
    <property type="project" value="UniProtKB-KW"/>
</dbReference>
<dbReference type="KEGG" id="htq:FRZ44_05580"/>
<dbReference type="InterPro" id="IPR017871">
    <property type="entry name" value="ABC_transporter-like_CS"/>
</dbReference>
<dbReference type="GO" id="GO:0016887">
    <property type="term" value="F:ATP hydrolysis activity"/>
    <property type="evidence" value="ECO:0007669"/>
    <property type="project" value="InterPro"/>
</dbReference>
<evidence type="ECO:0000256" key="2">
    <source>
        <dbReference type="ARBA" id="ARBA00022597"/>
    </source>
</evidence>
<keyword evidence="1" id="KW-0813">Transport</keyword>
<dbReference type="EMBL" id="CP042906">
    <property type="protein sequence ID" value="QEX15275.1"/>
    <property type="molecule type" value="Genomic_DNA"/>
</dbReference>
<protein>
    <submittedName>
        <fullName evidence="8">Ribose import ATP-binding protein RbsA</fullName>
    </submittedName>
</protein>
<organism evidence="8 9">
    <name type="scientific">Hypericibacter terrae</name>
    <dbReference type="NCBI Taxonomy" id="2602015"/>
    <lineage>
        <taxon>Bacteria</taxon>
        <taxon>Pseudomonadati</taxon>
        <taxon>Pseudomonadota</taxon>
        <taxon>Alphaproteobacteria</taxon>
        <taxon>Rhodospirillales</taxon>
        <taxon>Dongiaceae</taxon>
        <taxon>Hypericibacter</taxon>
    </lineage>
</organism>
<dbReference type="PROSITE" id="PS00211">
    <property type="entry name" value="ABC_TRANSPORTER_1"/>
    <property type="match status" value="1"/>
</dbReference>
<dbReference type="InterPro" id="IPR050107">
    <property type="entry name" value="ABC_carbohydrate_import_ATPase"/>
</dbReference>
<dbReference type="OrthoDB" id="39350at2"/>
<dbReference type="PROSITE" id="PS50893">
    <property type="entry name" value="ABC_TRANSPORTER_2"/>
    <property type="match status" value="2"/>
</dbReference>
<dbReference type="SUPFAM" id="SSF52540">
    <property type="entry name" value="P-loop containing nucleoside triphosphate hydrolases"/>
    <property type="match status" value="2"/>
</dbReference>
<dbReference type="InterPro" id="IPR003439">
    <property type="entry name" value="ABC_transporter-like_ATP-bd"/>
</dbReference>
<dbReference type="PANTHER" id="PTHR43790:SF9">
    <property type="entry name" value="GALACTOFURANOSE TRANSPORTER ATP-BINDING PROTEIN YTFR"/>
    <property type="match status" value="1"/>
</dbReference>